<evidence type="ECO:0000313" key="1">
    <source>
        <dbReference type="EMBL" id="PJJ63867.1"/>
    </source>
</evidence>
<dbReference type="EMBL" id="PGFB01000002">
    <property type="protein sequence ID" value="PJJ63867.1"/>
    <property type="molecule type" value="Genomic_DNA"/>
</dbReference>
<dbReference type="Proteomes" id="UP000230161">
    <property type="component" value="Unassembled WGS sequence"/>
</dbReference>
<sequence length="159" mass="18172">MGFRRPDHIYLQKKSRKPLSFRYLSVGVLRNYCNNSRRTAEIRELLGSARSSKRSPDSRLLPQPNALHRSVVKLIVDDYQAGASTYELAERYKVRRNTIRDVLKRNHVPITGAKVKLLTDDDKEDIRKRRQDGSMVGELAVEYGVSESTIRRAGLSNAS</sequence>
<proteinExistence type="predicted"/>
<dbReference type="AlphaFoldDB" id="A0A2M9C0I7"/>
<name>A0A2M9C0I7_9MICO</name>
<gene>
    <name evidence="1" type="ORF">CLV54_1546</name>
</gene>
<accession>A0A2M9C0I7</accession>
<protein>
    <submittedName>
        <fullName evidence="1">Uncharacterized protein</fullName>
    </submittedName>
</protein>
<dbReference type="Gene3D" id="1.10.10.60">
    <property type="entry name" value="Homeodomain-like"/>
    <property type="match status" value="1"/>
</dbReference>
<comment type="caution">
    <text evidence="1">The sequence shown here is derived from an EMBL/GenBank/DDBJ whole genome shotgun (WGS) entry which is preliminary data.</text>
</comment>
<reference evidence="1 2" key="1">
    <citation type="submission" date="2017-11" db="EMBL/GenBank/DDBJ databases">
        <title>Genomic Encyclopedia of Archaeal and Bacterial Type Strains, Phase II (KMG-II): From Individual Species to Whole Genera.</title>
        <authorList>
            <person name="Goeker M."/>
        </authorList>
    </citation>
    <scope>NUCLEOTIDE SEQUENCE [LARGE SCALE GENOMIC DNA]</scope>
    <source>
        <strain evidence="1 2">DSM 25625</strain>
    </source>
</reference>
<organism evidence="1 2">
    <name type="scientific">Compostimonas suwonensis</name>
    <dbReference type="NCBI Taxonomy" id="1048394"/>
    <lineage>
        <taxon>Bacteria</taxon>
        <taxon>Bacillati</taxon>
        <taxon>Actinomycetota</taxon>
        <taxon>Actinomycetes</taxon>
        <taxon>Micrococcales</taxon>
        <taxon>Microbacteriaceae</taxon>
        <taxon>Compostimonas</taxon>
    </lineage>
</organism>
<keyword evidence="2" id="KW-1185">Reference proteome</keyword>
<dbReference type="SUPFAM" id="SSF46689">
    <property type="entry name" value="Homeodomain-like"/>
    <property type="match status" value="1"/>
</dbReference>
<evidence type="ECO:0000313" key="2">
    <source>
        <dbReference type="Proteomes" id="UP000230161"/>
    </source>
</evidence>
<dbReference type="InterPro" id="IPR009057">
    <property type="entry name" value="Homeodomain-like_sf"/>
</dbReference>